<sequence>MGSSSRITAGANKTLPLKQPQVGHLIRELRQLAGLTQEQFALRLGVAYATINRWENARVQPSSLALQQIRAVIDELGDSPSPKLREGSRDLLLSYLGIED</sequence>
<dbReference type="SMART" id="SM00530">
    <property type="entry name" value="HTH_XRE"/>
    <property type="match status" value="1"/>
</dbReference>
<comment type="caution">
    <text evidence="2">The sequence shown here is derived from an EMBL/GenBank/DDBJ whole genome shotgun (WGS) entry which is preliminary data.</text>
</comment>
<evidence type="ECO:0000313" key="2">
    <source>
        <dbReference type="EMBL" id="MCT7965671.1"/>
    </source>
</evidence>
<organism evidence="2 3">
    <name type="scientific">Laspinema palackyanum D2a</name>
    <dbReference type="NCBI Taxonomy" id="2953684"/>
    <lineage>
        <taxon>Bacteria</taxon>
        <taxon>Bacillati</taxon>
        <taxon>Cyanobacteriota</taxon>
        <taxon>Cyanophyceae</taxon>
        <taxon>Oscillatoriophycideae</taxon>
        <taxon>Oscillatoriales</taxon>
        <taxon>Laspinemataceae</taxon>
        <taxon>Laspinema</taxon>
        <taxon>Laspinema palackyanum</taxon>
    </lineage>
</organism>
<proteinExistence type="predicted"/>
<evidence type="ECO:0000313" key="3">
    <source>
        <dbReference type="Proteomes" id="UP001525890"/>
    </source>
</evidence>
<dbReference type="SUPFAM" id="SSF47413">
    <property type="entry name" value="lambda repressor-like DNA-binding domains"/>
    <property type="match status" value="1"/>
</dbReference>
<dbReference type="EMBL" id="JAMXFF010000005">
    <property type="protein sequence ID" value="MCT7965671.1"/>
    <property type="molecule type" value="Genomic_DNA"/>
</dbReference>
<dbReference type="Proteomes" id="UP001525890">
    <property type="component" value="Unassembled WGS sequence"/>
</dbReference>
<gene>
    <name evidence="2" type="ORF">NG799_04890</name>
</gene>
<keyword evidence="3" id="KW-1185">Reference proteome</keyword>
<dbReference type="RefSeq" id="WP_368005362.1">
    <property type="nucleotide sequence ID" value="NZ_JAMXFF010000005.1"/>
</dbReference>
<dbReference type="PROSITE" id="PS50943">
    <property type="entry name" value="HTH_CROC1"/>
    <property type="match status" value="1"/>
</dbReference>
<accession>A0ABT2MP51</accession>
<evidence type="ECO:0000259" key="1">
    <source>
        <dbReference type="PROSITE" id="PS50943"/>
    </source>
</evidence>
<dbReference type="CDD" id="cd00093">
    <property type="entry name" value="HTH_XRE"/>
    <property type="match status" value="1"/>
</dbReference>
<dbReference type="Pfam" id="PF01381">
    <property type="entry name" value="HTH_3"/>
    <property type="match status" value="1"/>
</dbReference>
<dbReference type="Gene3D" id="1.10.260.40">
    <property type="entry name" value="lambda repressor-like DNA-binding domains"/>
    <property type="match status" value="1"/>
</dbReference>
<protein>
    <submittedName>
        <fullName evidence="2">Helix-turn-helix domain-containing protein</fullName>
    </submittedName>
</protein>
<reference evidence="2 3" key="1">
    <citation type="journal article" date="2022" name="Front. Microbiol.">
        <title>High genomic differentiation and limited gene flow indicate recent cryptic speciation within the genus Laspinema (cyanobacteria).</title>
        <authorList>
            <person name="Stanojkovic A."/>
            <person name="Skoupy S."/>
            <person name="Skaloud P."/>
            <person name="Dvorak P."/>
        </authorList>
    </citation>
    <scope>NUCLEOTIDE SEQUENCE [LARGE SCALE GENOMIC DNA]</scope>
    <source>
        <strain evidence="2 3">D2a</strain>
    </source>
</reference>
<name>A0ABT2MP51_9CYAN</name>
<feature type="domain" description="HTH cro/C1-type" evidence="1">
    <location>
        <begin position="26"/>
        <end position="79"/>
    </location>
</feature>
<dbReference type="InterPro" id="IPR001387">
    <property type="entry name" value="Cro/C1-type_HTH"/>
</dbReference>
<dbReference type="InterPro" id="IPR010982">
    <property type="entry name" value="Lambda_DNA-bd_dom_sf"/>
</dbReference>